<dbReference type="InterPro" id="IPR025875">
    <property type="entry name" value="Leu-rich_rpt_4"/>
</dbReference>
<organism evidence="3">
    <name type="scientific">marine sediment metagenome</name>
    <dbReference type="NCBI Taxonomy" id="412755"/>
    <lineage>
        <taxon>unclassified sequences</taxon>
        <taxon>metagenomes</taxon>
        <taxon>ecological metagenomes</taxon>
    </lineage>
</organism>
<dbReference type="SUPFAM" id="SSF52075">
    <property type="entry name" value="Outer arm dynein light chain 1"/>
    <property type="match status" value="1"/>
</dbReference>
<dbReference type="EMBL" id="LAZR01016217">
    <property type="protein sequence ID" value="KKM05462.1"/>
    <property type="molecule type" value="Genomic_DNA"/>
</dbReference>
<sequence>MNQRVPLLIIGSLLLPLGCGGPTGLEPSEFCSASDAAIATFEDANLEAAIRAALSVGTQEDLTCGLVSGLTELNATSDGITSLMGAQNLTSLQTLFLAYNSITDISALSGLTSLTGLFLDNNSITDISALSGLTSLTILGLSFNSISDISALSG</sequence>
<evidence type="ECO:0008006" key="4">
    <source>
        <dbReference type="Google" id="ProtNLM"/>
    </source>
</evidence>
<dbReference type="Gene3D" id="3.80.10.10">
    <property type="entry name" value="Ribonuclease Inhibitor"/>
    <property type="match status" value="1"/>
</dbReference>
<dbReference type="PANTHER" id="PTHR46652">
    <property type="entry name" value="LEUCINE-RICH REPEAT AND IQ DOMAIN-CONTAINING PROTEIN 1-RELATED"/>
    <property type="match status" value="1"/>
</dbReference>
<evidence type="ECO:0000256" key="2">
    <source>
        <dbReference type="ARBA" id="ARBA00022737"/>
    </source>
</evidence>
<reference evidence="3" key="1">
    <citation type="journal article" date="2015" name="Nature">
        <title>Complex archaea that bridge the gap between prokaryotes and eukaryotes.</title>
        <authorList>
            <person name="Spang A."/>
            <person name="Saw J.H."/>
            <person name="Jorgensen S.L."/>
            <person name="Zaremba-Niedzwiedzka K."/>
            <person name="Martijn J."/>
            <person name="Lind A.E."/>
            <person name="van Eijk R."/>
            <person name="Schleper C."/>
            <person name="Guy L."/>
            <person name="Ettema T.J."/>
        </authorList>
    </citation>
    <scope>NUCLEOTIDE SEQUENCE</scope>
</reference>
<evidence type="ECO:0000313" key="3">
    <source>
        <dbReference type="EMBL" id="KKM05462.1"/>
    </source>
</evidence>
<keyword evidence="2" id="KW-0677">Repeat</keyword>
<proteinExistence type="predicted"/>
<evidence type="ECO:0000256" key="1">
    <source>
        <dbReference type="ARBA" id="ARBA00022614"/>
    </source>
</evidence>
<dbReference type="SMART" id="SM00365">
    <property type="entry name" value="LRR_SD22"/>
    <property type="match status" value="3"/>
</dbReference>
<dbReference type="SMART" id="SM00369">
    <property type="entry name" value="LRR_TYP"/>
    <property type="match status" value="3"/>
</dbReference>
<protein>
    <recommendedName>
        <fullName evidence="4">Leucine-rich repeat domain-containing protein</fullName>
    </recommendedName>
</protein>
<feature type="non-terminal residue" evidence="3">
    <location>
        <position position="154"/>
    </location>
</feature>
<dbReference type="Pfam" id="PF12799">
    <property type="entry name" value="LRR_4"/>
    <property type="match status" value="1"/>
</dbReference>
<dbReference type="InterPro" id="IPR050836">
    <property type="entry name" value="SDS22/Internalin_LRR"/>
</dbReference>
<dbReference type="PROSITE" id="PS51450">
    <property type="entry name" value="LRR"/>
    <property type="match status" value="3"/>
</dbReference>
<name>A0A0F9HQF7_9ZZZZ</name>
<dbReference type="PANTHER" id="PTHR46652:SF3">
    <property type="entry name" value="LEUCINE-RICH REPEAT-CONTAINING PROTEIN 9"/>
    <property type="match status" value="1"/>
</dbReference>
<accession>A0A0F9HQF7</accession>
<dbReference type="AlphaFoldDB" id="A0A0F9HQF7"/>
<dbReference type="InterPro" id="IPR001611">
    <property type="entry name" value="Leu-rich_rpt"/>
</dbReference>
<dbReference type="InterPro" id="IPR003591">
    <property type="entry name" value="Leu-rich_rpt_typical-subtyp"/>
</dbReference>
<dbReference type="InterPro" id="IPR032675">
    <property type="entry name" value="LRR_dom_sf"/>
</dbReference>
<gene>
    <name evidence="3" type="ORF">LCGC14_1753920</name>
</gene>
<comment type="caution">
    <text evidence="3">The sequence shown here is derived from an EMBL/GenBank/DDBJ whole genome shotgun (WGS) entry which is preliminary data.</text>
</comment>
<keyword evidence="1" id="KW-0433">Leucine-rich repeat</keyword>